<dbReference type="InterPro" id="IPR000053">
    <property type="entry name" value="Thymidine/pyrmidine_PPase"/>
</dbReference>
<dbReference type="GO" id="GO:0004645">
    <property type="term" value="F:1,4-alpha-oligoglucan phosphorylase activity"/>
    <property type="evidence" value="ECO:0007669"/>
    <property type="project" value="InterPro"/>
</dbReference>
<proteinExistence type="predicted"/>
<evidence type="ECO:0008006" key="4">
    <source>
        <dbReference type="Google" id="ProtNLM"/>
    </source>
</evidence>
<sequence>MNLLAACRTYRDKDSRRFDEASLAIIRAAKGPEGSFTKEQVVILAGALAESGDTVVLPDDLRPTVDVPSTGGPASLSTLLCPLLVASDGICVPQLSATGSIAGAVDTMALIPNFNVALGADEFAVALRKARIAHSMPHQGVCPADENLIAHRRSTGL</sequence>
<dbReference type="Gene3D" id="3.40.1030.10">
    <property type="entry name" value="Nucleoside phosphorylase/phosphoribosyltransferase catalytic domain"/>
    <property type="match status" value="1"/>
</dbReference>
<dbReference type="InterPro" id="IPR035902">
    <property type="entry name" value="Nuc_phospho_transferase"/>
</dbReference>
<dbReference type="SUPFAM" id="SSF52418">
    <property type="entry name" value="Nucleoside phosphorylase/phosphoribosyltransferase catalytic domain"/>
    <property type="match status" value="1"/>
</dbReference>
<evidence type="ECO:0000313" key="3">
    <source>
        <dbReference type="EMBL" id="GAF72979.1"/>
    </source>
</evidence>
<dbReference type="PANTHER" id="PTHR10515:SF0">
    <property type="entry name" value="THYMIDINE PHOSPHORYLASE"/>
    <property type="match status" value="1"/>
</dbReference>
<comment type="caution">
    <text evidence="3">The sequence shown here is derived from an EMBL/GenBank/DDBJ whole genome shotgun (WGS) entry which is preliminary data.</text>
</comment>
<evidence type="ECO:0000256" key="2">
    <source>
        <dbReference type="ARBA" id="ARBA00022679"/>
    </source>
</evidence>
<dbReference type="PANTHER" id="PTHR10515">
    <property type="entry name" value="THYMIDINE PHOSPHORYLASE"/>
    <property type="match status" value="1"/>
</dbReference>
<evidence type="ECO:0000256" key="1">
    <source>
        <dbReference type="ARBA" id="ARBA00022676"/>
    </source>
</evidence>
<dbReference type="GO" id="GO:0006206">
    <property type="term" value="P:pyrimidine nucleobase metabolic process"/>
    <property type="evidence" value="ECO:0007669"/>
    <property type="project" value="InterPro"/>
</dbReference>
<keyword evidence="1" id="KW-0328">Glycosyltransferase</keyword>
<reference evidence="3" key="1">
    <citation type="journal article" date="2014" name="Front. Microbiol.">
        <title>High frequency of phylogenetically diverse reductive dehalogenase-homologous genes in deep subseafloor sedimentary metagenomes.</title>
        <authorList>
            <person name="Kawai M."/>
            <person name="Futagami T."/>
            <person name="Toyoda A."/>
            <person name="Takaki Y."/>
            <person name="Nishi S."/>
            <person name="Hori S."/>
            <person name="Arai W."/>
            <person name="Tsubouchi T."/>
            <person name="Morono Y."/>
            <person name="Uchiyama I."/>
            <person name="Ito T."/>
            <person name="Fujiyama A."/>
            <person name="Inagaki F."/>
            <person name="Takami H."/>
        </authorList>
    </citation>
    <scope>NUCLEOTIDE SEQUENCE</scope>
    <source>
        <strain evidence="3">Expedition CK06-06</strain>
    </source>
</reference>
<dbReference type="GO" id="GO:0005829">
    <property type="term" value="C:cytosol"/>
    <property type="evidence" value="ECO:0007669"/>
    <property type="project" value="TreeGrafter"/>
</dbReference>
<dbReference type="EMBL" id="BARS01001524">
    <property type="protein sequence ID" value="GAF72979.1"/>
    <property type="molecule type" value="Genomic_DNA"/>
</dbReference>
<accession>X0RVZ5</accession>
<gene>
    <name evidence="3" type="ORF">S01H1_02954</name>
</gene>
<keyword evidence="2" id="KW-0808">Transferase</keyword>
<feature type="non-terminal residue" evidence="3">
    <location>
        <position position="157"/>
    </location>
</feature>
<organism evidence="3">
    <name type="scientific">marine sediment metagenome</name>
    <dbReference type="NCBI Taxonomy" id="412755"/>
    <lineage>
        <taxon>unclassified sequences</taxon>
        <taxon>metagenomes</taxon>
        <taxon>ecological metagenomes</taxon>
    </lineage>
</organism>
<dbReference type="AlphaFoldDB" id="X0RVZ5"/>
<name>X0RVZ5_9ZZZZ</name>
<protein>
    <recommendedName>
        <fullName evidence="4">Thymidine phosphorylase</fullName>
    </recommendedName>
</protein>